<organism evidence="6 7">
    <name type="scientific">Martelella mediterranea DSM 17316</name>
    <dbReference type="NCBI Taxonomy" id="1122214"/>
    <lineage>
        <taxon>Bacteria</taxon>
        <taxon>Pseudomonadati</taxon>
        <taxon>Pseudomonadota</taxon>
        <taxon>Alphaproteobacteria</taxon>
        <taxon>Hyphomicrobiales</taxon>
        <taxon>Aurantimonadaceae</taxon>
        <taxon>Martelella</taxon>
    </lineage>
</organism>
<keyword evidence="4" id="KW-0804">Transcription</keyword>
<dbReference type="PRINTS" id="PR00039">
    <property type="entry name" value="HTHLYSR"/>
</dbReference>
<dbReference type="GO" id="GO:0043565">
    <property type="term" value="F:sequence-specific DNA binding"/>
    <property type="evidence" value="ECO:0007669"/>
    <property type="project" value="TreeGrafter"/>
</dbReference>
<dbReference type="EMBL" id="CP020330">
    <property type="protein sequence ID" value="AQZ49422.1"/>
    <property type="molecule type" value="Genomic_DNA"/>
</dbReference>
<evidence type="ECO:0000313" key="7">
    <source>
        <dbReference type="Proteomes" id="UP000191135"/>
    </source>
</evidence>
<dbReference type="GO" id="GO:0010628">
    <property type="term" value="P:positive regulation of gene expression"/>
    <property type="evidence" value="ECO:0007669"/>
    <property type="project" value="TreeGrafter"/>
</dbReference>
<evidence type="ECO:0000259" key="5">
    <source>
        <dbReference type="PROSITE" id="PS50931"/>
    </source>
</evidence>
<dbReference type="AlphaFoldDB" id="A0A1U9YVM4"/>
<dbReference type="Proteomes" id="UP000191135">
    <property type="component" value="Chromosome"/>
</dbReference>
<dbReference type="InterPro" id="IPR000847">
    <property type="entry name" value="LysR_HTH_N"/>
</dbReference>
<proteinExistence type="inferred from homology"/>
<dbReference type="SUPFAM" id="SSF53850">
    <property type="entry name" value="Periplasmic binding protein-like II"/>
    <property type="match status" value="1"/>
</dbReference>
<sequence length="328" mass="34415">MDNDAFNMSISNDKISDVKALEAFQAAMACGSMTAAAKQLGIGQPAVTRQIKELEDSVGFPLFHRNGPRISPTERGLQFYGEVQRLMSGLHQIRERAAAIRDGQIAAIDIAATPTMAGGLLSPTLALMGEDLPGVVNIETMNAEHVARAVTSRAADFGISALPLEHATLEAKVICESRLVAAIAEGGPFDVDGPLALEALSAARLLTVGNAYRIRGKINGALKREDITPSGEIVTNSSLNAMMAARAGLGIAIIDPVTAFGIPVEGVAIRPLSVSLPYIWGLFSAAGRVLPGELLSFAAGFEAACKATIPDCVFHDPADVRTLERSSL</sequence>
<reference evidence="6 7" key="1">
    <citation type="submission" date="2017-03" db="EMBL/GenBank/DDBJ databases">
        <title>Foreign affairs: Plasmid Transfer between Roseobacters and Rhizobia.</title>
        <authorList>
            <person name="Bartling P."/>
            <person name="Bunk B."/>
            <person name="Overmann J."/>
            <person name="Brinkmann H."/>
            <person name="Petersen J."/>
        </authorList>
    </citation>
    <scope>NUCLEOTIDE SEQUENCE [LARGE SCALE GENOMIC DNA]</scope>
    <source>
        <strain evidence="6 7">MACL11</strain>
    </source>
</reference>
<evidence type="ECO:0000313" key="6">
    <source>
        <dbReference type="EMBL" id="AQZ49422.1"/>
    </source>
</evidence>
<dbReference type="Gene3D" id="3.40.190.290">
    <property type="match status" value="1"/>
</dbReference>
<dbReference type="Gene3D" id="1.10.10.10">
    <property type="entry name" value="Winged helix-like DNA-binding domain superfamily/Winged helix DNA-binding domain"/>
    <property type="match status" value="1"/>
</dbReference>
<dbReference type="Pfam" id="PF03466">
    <property type="entry name" value="LysR_substrate"/>
    <property type="match status" value="1"/>
</dbReference>
<dbReference type="GO" id="GO:0003700">
    <property type="term" value="F:DNA-binding transcription factor activity"/>
    <property type="evidence" value="ECO:0007669"/>
    <property type="project" value="InterPro"/>
</dbReference>
<protein>
    <submittedName>
        <fullName evidence="6">Cyn operon transcriptional activator</fullName>
    </submittedName>
</protein>
<evidence type="ECO:0000256" key="4">
    <source>
        <dbReference type="ARBA" id="ARBA00023163"/>
    </source>
</evidence>
<dbReference type="PROSITE" id="PS50931">
    <property type="entry name" value="HTH_LYSR"/>
    <property type="match status" value="1"/>
</dbReference>
<dbReference type="SUPFAM" id="SSF46785">
    <property type="entry name" value="Winged helix' DNA-binding domain"/>
    <property type="match status" value="1"/>
</dbReference>
<evidence type="ECO:0000256" key="2">
    <source>
        <dbReference type="ARBA" id="ARBA00023015"/>
    </source>
</evidence>
<dbReference type="Pfam" id="PF00126">
    <property type="entry name" value="HTH_1"/>
    <property type="match status" value="1"/>
</dbReference>
<dbReference type="InterPro" id="IPR036388">
    <property type="entry name" value="WH-like_DNA-bd_sf"/>
</dbReference>
<evidence type="ECO:0000256" key="1">
    <source>
        <dbReference type="ARBA" id="ARBA00009437"/>
    </source>
</evidence>
<keyword evidence="7" id="KW-1185">Reference proteome</keyword>
<dbReference type="KEGG" id="mmed:Mame_00037"/>
<comment type="similarity">
    <text evidence="1">Belongs to the LysR transcriptional regulatory family.</text>
</comment>
<gene>
    <name evidence="6" type="primary">cynR_1</name>
    <name evidence="6" type="ORF">Mame_00037</name>
</gene>
<name>A0A1U9YVM4_9HYPH</name>
<feature type="domain" description="HTH lysR-type" evidence="5">
    <location>
        <begin position="17"/>
        <end position="73"/>
    </location>
</feature>
<keyword evidence="3" id="KW-0238">DNA-binding</keyword>
<dbReference type="InterPro" id="IPR005119">
    <property type="entry name" value="LysR_subst-bd"/>
</dbReference>
<accession>A0A1U9YVM4</accession>
<dbReference type="InterPro" id="IPR036390">
    <property type="entry name" value="WH_DNA-bd_sf"/>
</dbReference>
<dbReference type="PANTHER" id="PTHR30427:SF1">
    <property type="entry name" value="TRANSCRIPTIONAL ACTIVATOR PROTEIN LYSR"/>
    <property type="match status" value="1"/>
</dbReference>
<dbReference type="eggNOG" id="COG0583">
    <property type="taxonomic scope" value="Bacteria"/>
</dbReference>
<evidence type="ECO:0000256" key="3">
    <source>
        <dbReference type="ARBA" id="ARBA00023125"/>
    </source>
</evidence>
<dbReference type="FunFam" id="1.10.10.10:FF:000001">
    <property type="entry name" value="LysR family transcriptional regulator"/>
    <property type="match status" value="1"/>
</dbReference>
<keyword evidence="2" id="KW-0805">Transcription regulation</keyword>
<dbReference type="STRING" id="1122214.Mame_00037"/>
<dbReference type="PANTHER" id="PTHR30427">
    <property type="entry name" value="TRANSCRIPTIONAL ACTIVATOR PROTEIN LYSR"/>
    <property type="match status" value="1"/>
</dbReference>